<evidence type="ECO:0000313" key="3">
    <source>
        <dbReference type="Proteomes" id="UP000032067"/>
    </source>
</evidence>
<protein>
    <submittedName>
        <fullName evidence="2">Uncharacterized protein</fullName>
    </submittedName>
</protein>
<organism evidence="2 3">
    <name type="scientific">Variovorax paradoxus</name>
    <dbReference type="NCBI Taxonomy" id="34073"/>
    <lineage>
        <taxon>Bacteria</taxon>
        <taxon>Pseudomonadati</taxon>
        <taxon>Pseudomonadota</taxon>
        <taxon>Betaproteobacteria</taxon>
        <taxon>Burkholderiales</taxon>
        <taxon>Comamonadaceae</taxon>
        <taxon>Variovorax</taxon>
    </lineage>
</organism>
<dbReference type="Proteomes" id="UP000032067">
    <property type="component" value="Unassembled WGS sequence"/>
</dbReference>
<name>A0A0D0M7Z5_VARPD</name>
<accession>A0A0D0M7Z5</accession>
<comment type="caution">
    <text evidence="2">The sequence shown here is derived from an EMBL/GenBank/DDBJ whole genome shotgun (WGS) entry which is preliminary data.</text>
</comment>
<dbReference type="RefSeq" id="WP_042581210.1">
    <property type="nucleotide sequence ID" value="NZ_JXQQ01000065.1"/>
</dbReference>
<sequence length="108" mass="11729">MAEEPNPAEFTAWMAAETAAYTAIHQLHQRTQGGRLAIPDNRIEQIARLRKEADVRFASMWGALGAAPQPSAVAPVKRGHAVHSGHGQRPAFELLSRPAAEPIESRLS</sequence>
<dbReference type="EMBL" id="JXQQ01000065">
    <property type="protein sequence ID" value="KIQ25695.1"/>
    <property type="molecule type" value="Genomic_DNA"/>
</dbReference>
<evidence type="ECO:0000256" key="1">
    <source>
        <dbReference type="SAM" id="MobiDB-lite"/>
    </source>
</evidence>
<proteinExistence type="predicted"/>
<evidence type="ECO:0000313" key="2">
    <source>
        <dbReference type="EMBL" id="KIQ25695.1"/>
    </source>
</evidence>
<dbReference type="AlphaFoldDB" id="A0A0D0M7Z5"/>
<reference evidence="2 3" key="1">
    <citation type="submission" date="2014-12" db="EMBL/GenBank/DDBJ databases">
        <title>16Stimator: statistical estimation of ribosomal gene copy numbers from draft genome assemblies.</title>
        <authorList>
            <person name="Perisin M.A."/>
            <person name="Vetter M."/>
            <person name="Gilbert J.A."/>
            <person name="Bergelson J."/>
        </authorList>
    </citation>
    <scope>NUCLEOTIDE SEQUENCE [LARGE SCALE GENOMIC DNA]</scope>
    <source>
        <strain evidence="2 3">MEDvA23</strain>
    </source>
</reference>
<gene>
    <name evidence="2" type="ORF">RT97_23300</name>
</gene>
<feature type="region of interest" description="Disordered" evidence="1">
    <location>
        <begin position="76"/>
        <end position="108"/>
    </location>
</feature>
<dbReference type="OrthoDB" id="8859503at2"/>